<feature type="chain" id="PRO_5021184977" evidence="2">
    <location>
        <begin position="20"/>
        <end position="187"/>
    </location>
</feature>
<dbReference type="EMBL" id="PQXO01000332">
    <property type="protein sequence ID" value="TGO86122.1"/>
    <property type="molecule type" value="Genomic_DNA"/>
</dbReference>
<feature type="compositionally biased region" description="Gly residues" evidence="1">
    <location>
        <begin position="98"/>
        <end position="116"/>
    </location>
</feature>
<dbReference type="STRING" id="87229.A0A4Z1KP79"/>
<evidence type="ECO:0000256" key="2">
    <source>
        <dbReference type="SAM" id="SignalP"/>
    </source>
</evidence>
<evidence type="ECO:0000256" key="1">
    <source>
        <dbReference type="SAM" id="MobiDB-lite"/>
    </source>
</evidence>
<feature type="region of interest" description="Disordered" evidence="1">
    <location>
        <begin position="54"/>
        <end position="187"/>
    </location>
</feature>
<evidence type="ECO:0000313" key="4">
    <source>
        <dbReference type="Proteomes" id="UP000297280"/>
    </source>
</evidence>
<dbReference type="AlphaFoldDB" id="A0A4Z1KP79"/>
<comment type="caution">
    <text evidence="3">The sequence shown here is derived from an EMBL/GenBank/DDBJ whole genome shotgun (WGS) entry which is preliminary data.</text>
</comment>
<evidence type="ECO:0000313" key="3">
    <source>
        <dbReference type="EMBL" id="TGO86122.1"/>
    </source>
</evidence>
<accession>A0A4Z1KP79</accession>
<proteinExistence type="predicted"/>
<gene>
    <name evidence="3" type="ORF">BPOR_0333g00100</name>
</gene>
<feature type="signal peptide" evidence="2">
    <location>
        <begin position="1"/>
        <end position="19"/>
    </location>
</feature>
<protein>
    <submittedName>
        <fullName evidence="3">Uncharacterized protein</fullName>
    </submittedName>
</protein>
<keyword evidence="4" id="KW-1185">Reference proteome</keyword>
<keyword evidence="2" id="KW-0732">Signal</keyword>
<dbReference type="Proteomes" id="UP000297280">
    <property type="component" value="Unassembled WGS sequence"/>
</dbReference>
<reference evidence="3 4" key="1">
    <citation type="submission" date="2017-12" db="EMBL/GenBank/DDBJ databases">
        <title>Comparative genomics of Botrytis spp.</title>
        <authorList>
            <person name="Valero-Jimenez C.A."/>
            <person name="Tapia P."/>
            <person name="Veloso J."/>
            <person name="Silva-Moreno E."/>
            <person name="Staats M."/>
            <person name="Valdes J.H."/>
            <person name="Van Kan J.A.L."/>
        </authorList>
    </citation>
    <scope>NUCLEOTIDE SEQUENCE [LARGE SCALE GENOMIC DNA]</scope>
    <source>
        <strain evidence="3 4">MUCL3349</strain>
    </source>
</reference>
<feature type="compositionally biased region" description="Low complexity" evidence="1">
    <location>
        <begin position="88"/>
        <end position="97"/>
    </location>
</feature>
<name>A0A4Z1KP79_9HELO</name>
<sequence>MHFSKIIAAAFLAAPLVAGQSSAFGGAIGSRPTGGAQPSSSASGFGSAFPSASFAMSSGGAGGRGGHHSGGAQPTGSSNFGNGRAKQSGVAQVSGKSGSKGGKGGKEGASGSGFGGASMTVSSGAKPTGRAKPSGHQRRQKNSAVFAPGGEMQQPTGSAGRSRPTGARPFGAAPSGFGDAAAPQPTS</sequence>
<organism evidence="3 4">
    <name type="scientific">Botrytis porri</name>
    <dbReference type="NCBI Taxonomy" id="87229"/>
    <lineage>
        <taxon>Eukaryota</taxon>
        <taxon>Fungi</taxon>
        <taxon>Dikarya</taxon>
        <taxon>Ascomycota</taxon>
        <taxon>Pezizomycotina</taxon>
        <taxon>Leotiomycetes</taxon>
        <taxon>Helotiales</taxon>
        <taxon>Sclerotiniaceae</taxon>
        <taxon>Botrytis</taxon>
    </lineage>
</organism>